<dbReference type="EMBL" id="HE601126">
    <property type="protein sequence ID" value="CAS00676.1"/>
    <property type="molecule type" value="Genomic_DNA"/>
</dbReference>
<dbReference type="CTD" id="68918094"/>
<reference evidence="1 2" key="2">
    <citation type="journal article" date="2011" name="PLoS Genet.">
        <title>Caenorhabditis briggsae recombinant inbred line genotypes reveal inter-strain incompatibility and the evolution of recombination.</title>
        <authorList>
            <person name="Ross J.A."/>
            <person name="Koboldt D.C."/>
            <person name="Staisch J.E."/>
            <person name="Chamberlin H.M."/>
            <person name="Gupta B.P."/>
            <person name="Miller R.D."/>
            <person name="Baird S.E."/>
            <person name="Haag E.S."/>
        </authorList>
    </citation>
    <scope>NUCLEOTIDE SEQUENCE [LARGE SCALE GENOMIC DNA]</scope>
    <source>
        <strain evidence="1 2">AF16</strain>
    </source>
</reference>
<evidence type="ECO:0000313" key="1">
    <source>
        <dbReference type="EMBL" id="CAS00676.1"/>
    </source>
</evidence>
<accession>B6IL96</accession>
<dbReference type="KEGG" id="cbr:CBG_26616"/>
<evidence type="ECO:0000313" key="2">
    <source>
        <dbReference type="Proteomes" id="UP000008549"/>
    </source>
</evidence>
<dbReference type="InParanoid" id="B6IL96"/>
<dbReference type="GeneID" id="68918094"/>
<reference evidence="1 2" key="1">
    <citation type="journal article" date="2003" name="PLoS Biol.">
        <title>The genome sequence of Caenorhabditis briggsae: a platform for comparative genomics.</title>
        <authorList>
            <person name="Stein L.D."/>
            <person name="Bao Z."/>
            <person name="Blasiar D."/>
            <person name="Blumenthal T."/>
            <person name="Brent M.R."/>
            <person name="Chen N."/>
            <person name="Chinwalla A."/>
            <person name="Clarke L."/>
            <person name="Clee C."/>
            <person name="Coghlan A."/>
            <person name="Coulson A."/>
            <person name="D'Eustachio P."/>
            <person name="Fitch D.H."/>
            <person name="Fulton L.A."/>
            <person name="Fulton R.E."/>
            <person name="Griffiths-Jones S."/>
            <person name="Harris T.W."/>
            <person name="Hillier L.W."/>
            <person name="Kamath R."/>
            <person name="Kuwabara P.E."/>
            <person name="Mardis E.R."/>
            <person name="Marra M.A."/>
            <person name="Miner T.L."/>
            <person name="Minx P."/>
            <person name="Mullikin J.C."/>
            <person name="Plumb R.W."/>
            <person name="Rogers J."/>
            <person name="Schein J.E."/>
            <person name="Sohrmann M."/>
            <person name="Spieth J."/>
            <person name="Stajich J.E."/>
            <person name="Wei C."/>
            <person name="Willey D."/>
            <person name="Wilson R.K."/>
            <person name="Durbin R."/>
            <person name="Waterston R.H."/>
        </authorList>
    </citation>
    <scope>NUCLEOTIDE SEQUENCE [LARGE SCALE GENOMIC DNA]</scope>
    <source>
        <strain evidence="1 2">AF16</strain>
    </source>
</reference>
<sequence length="42" mass="5270">MHSGANEPITRKIVFFRNMFNKYKTYRERREKEKKIVFHQPN</sequence>
<organism evidence="1 2">
    <name type="scientific">Caenorhabditis briggsae</name>
    <dbReference type="NCBI Taxonomy" id="6238"/>
    <lineage>
        <taxon>Eukaryota</taxon>
        <taxon>Metazoa</taxon>
        <taxon>Ecdysozoa</taxon>
        <taxon>Nematoda</taxon>
        <taxon>Chromadorea</taxon>
        <taxon>Rhabditida</taxon>
        <taxon>Rhabditina</taxon>
        <taxon>Rhabditomorpha</taxon>
        <taxon>Rhabditoidea</taxon>
        <taxon>Rhabditidae</taxon>
        <taxon>Peloderinae</taxon>
        <taxon>Caenorhabditis</taxon>
    </lineage>
</organism>
<keyword evidence="2" id="KW-1185">Reference proteome</keyword>
<dbReference type="RefSeq" id="XP_045100235.1">
    <property type="nucleotide sequence ID" value="XM_045235604.1"/>
</dbReference>
<gene>
    <name evidence="1" type="ORF">CBG26616</name>
    <name evidence="1" type="ORF">CBG_26616</name>
</gene>
<dbReference type="Proteomes" id="UP000008549">
    <property type="component" value="Unassembled WGS sequence"/>
</dbReference>
<name>B6IL96_CAEBR</name>
<dbReference type="AlphaFoldDB" id="B6IL96"/>
<dbReference type="HOGENOM" id="CLU_3261005_0_0_1"/>
<proteinExistence type="predicted"/>
<protein>
    <submittedName>
        <fullName evidence="1">Protein CBG26616</fullName>
    </submittedName>
</protein>